<dbReference type="PANTHER" id="PTHR33127:SF5">
    <property type="entry name" value="TRANSMEMBRANE PROTEIN"/>
    <property type="match status" value="1"/>
</dbReference>
<feature type="domain" description="KIB1-4 beta-propeller" evidence="1">
    <location>
        <begin position="502"/>
        <end position="743"/>
    </location>
</feature>
<feature type="domain" description="KIB1-4 beta-propeller" evidence="1">
    <location>
        <begin position="79"/>
        <end position="329"/>
    </location>
</feature>
<proteinExistence type="predicted"/>
<dbReference type="Proteomes" id="UP001408789">
    <property type="component" value="Unassembled WGS sequence"/>
</dbReference>
<reference evidence="2 3" key="1">
    <citation type="submission" date="2024-04" db="EMBL/GenBank/DDBJ databases">
        <title>The reference genome of an endangered Asteraceae, Deinandra increscens subsp. villosa, native to the Central Coast of California.</title>
        <authorList>
            <person name="Guilliams M."/>
            <person name="Hasenstab-Lehman K."/>
            <person name="Meyer R."/>
            <person name="Mcevoy S."/>
        </authorList>
    </citation>
    <scope>NUCLEOTIDE SEQUENCE [LARGE SCALE GENOMIC DNA]</scope>
    <source>
        <tissue evidence="2">Leaf</tissue>
    </source>
</reference>
<evidence type="ECO:0000259" key="1">
    <source>
        <dbReference type="Pfam" id="PF03478"/>
    </source>
</evidence>
<dbReference type="EMBL" id="JBCNJP010000008">
    <property type="protein sequence ID" value="KAK9073797.1"/>
    <property type="molecule type" value="Genomic_DNA"/>
</dbReference>
<organism evidence="2 3">
    <name type="scientific">Deinandra increscens subsp. villosa</name>
    <dbReference type="NCBI Taxonomy" id="3103831"/>
    <lineage>
        <taxon>Eukaryota</taxon>
        <taxon>Viridiplantae</taxon>
        <taxon>Streptophyta</taxon>
        <taxon>Embryophyta</taxon>
        <taxon>Tracheophyta</taxon>
        <taxon>Spermatophyta</taxon>
        <taxon>Magnoliopsida</taxon>
        <taxon>eudicotyledons</taxon>
        <taxon>Gunneridae</taxon>
        <taxon>Pentapetalae</taxon>
        <taxon>asterids</taxon>
        <taxon>campanulids</taxon>
        <taxon>Asterales</taxon>
        <taxon>Asteraceae</taxon>
        <taxon>Asteroideae</taxon>
        <taxon>Heliantheae alliance</taxon>
        <taxon>Madieae</taxon>
        <taxon>Madiinae</taxon>
        <taxon>Deinandra</taxon>
    </lineage>
</organism>
<sequence length="784" mass="89922">MDEHNQRFHIDRNQISYHLEPNPTGKTQVPSPCLFHGFTIQMETKQNSVDHKFPSQWFIAQNLESDTQIAYTIDNMQYSYEYRISELQGRRIRACYHGWMILSNHPDNILWSLWNPLTSKLIHLPPLINEDKHPHECCLSAPPDDQGSFLLLTKAKVPTVVLCRLDCNRKWTEISYDEQLKSIRGEDYSFLEITCSELFSSISGPDECFLERPTCCNGKIYAMTMGGCYMFVIQVDIVVKGEEVGISLMPFVEIPSMSYNLCPAHNNFNSIDRFVKGSGKDLFCIGLCFTYETAIGNVYLFKLDFTSMMWEEMVDLKDAIFFLEVASGYSTCYYDSLVNSEVGGYVHIIGESGKVIYSYHAKDRTMSVSSTPLVVQKSQVSAWAMLESRLEIDLAESKQEEEEDKDTEIVVRGIEGDESEFDITTGESHLLHIPVDVLKMIMELCTGREYMRFRATCKLCYSVAPPILQWRSKTTLRRLQMYSLGSPLLMVFDNYRGIITFIDPTSDDRHFIKIPQELKGNYQIYCSKYGWVLMYEIDGSMVFFNPFTYDIRELPVAPYIESLCFSAPPTSPDCMVVGFTASDEWPMFFHFVSREPVWYKSRLNFGDVPCSYHFPTFNGRDVYALCNNKGLDVFRGMVGGEHTWEVFFDEAARSGCKSPAQYFLSNCDQHSLLVIVGQFGESVEVFIATESSEEWEKIDTLGKHMIYISGTSCICLEAKSPEMGNKIYFPRLLHSDETGIVFYSLETCMYHTFDGKNIQESFGADLFGTKHLCCPHTWIEPCWS</sequence>
<evidence type="ECO:0000313" key="2">
    <source>
        <dbReference type="EMBL" id="KAK9073797.1"/>
    </source>
</evidence>
<dbReference type="AlphaFoldDB" id="A0AAP0H6R7"/>
<name>A0AAP0H6R7_9ASTR</name>
<dbReference type="InterPro" id="IPR005174">
    <property type="entry name" value="KIB1-4_b-propeller"/>
</dbReference>
<gene>
    <name evidence="2" type="ORF">SSX86_006391</name>
</gene>
<protein>
    <recommendedName>
        <fullName evidence="1">KIB1-4 beta-propeller domain-containing protein</fullName>
    </recommendedName>
</protein>
<dbReference type="PANTHER" id="PTHR33127">
    <property type="entry name" value="TRANSMEMBRANE PROTEIN"/>
    <property type="match status" value="1"/>
</dbReference>
<keyword evidence="3" id="KW-1185">Reference proteome</keyword>
<evidence type="ECO:0000313" key="3">
    <source>
        <dbReference type="Proteomes" id="UP001408789"/>
    </source>
</evidence>
<accession>A0AAP0H6R7</accession>
<comment type="caution">
    <text evidence="2">The sequence shown here is derived from an EMBL/GenBank/DDBJ whole genome shotgun (WGS) entry which is preliminary data.</text>
</comment>
<dbReference type="Pfam" id="PF03478">
    <property type="entry name" value="Beta-prop_KIB1-4"/>
    <property type="match status" value="2"/>
</dbReference>